<gene>
    <name evidence="1" type="ORF">GCM10009827_047350</name>
</gene>
<evidence type="ECO:0008006" key="3">
    <source>
        <dbReference type="Google" id="ProtNLM"/>
    </source>
</evidence>
<dbReference type="Proteomes" id="UP001501470">
    <property type="component" value="Unassembled WGS sequence"/>
</dbReference>
<comment type="caution">
    <text evidence="1">The sequence shown here is derived from an EMBL/GenBank/DDBJ whole genome shotgun (WGS) entry which is preliminary data.</text>
</comment>
<sequence length="328" mass="35983">MPAASGPAEAAALSGLMGGTQHGLIARSQLTAAGVTRSQLRWRLHTGRWQRVLPNVFAVFSGELDHRQRCIAALLHGGPDALLTGAAALTAHGFRNVPRDPMLQVLVPPTRNTPSVGFVLVQHTHRPDPFTRRIGPLRVTSPERSVAEAARRCGDPRQVRAMVAEAVQDGRCTVEDLVRELAAAPRAGTALLRRAVDEMVAGIRSVAEGDARAHLARSRVLPRSLWNPRLTTPGGVELPTPDGWIAEADLAVEVDSREYHLSPQDWERTMRRHRRLTEAGALVLHFSPRQIRESPAAFVRSVERAYLTRLAAGHQPRIRTHPPLPHRP</sequence>
<reference evidence="2" key="1">
    <citation type="journal article" date="2019" name="Int. J. Syst. Evol. Microbiol.">
        <title>The Global Catalogue of Microorganisms (GCM) 10K type strain sequencing project: providing services to taxonomists for standard genome sequencing and annotation.</title>
        <authorList>
            <consortium name="The Broad Institute Genomics Platform"/>
            <consortium name="The Broad Institute Genome Sequencing Center for Infectious Disease"/>
            <person name="Wu L."/>
            <person name="Ma J."/>
        </authorList>
    </citation>
    <scope>NUCLEOTIDE SEQUENCE [LARGE SCALE GENOMIC DNA]</scope>
    <source>
        <strain evidence="2">JCM 15933</strain>
    </source>
</reference>
<proteinExistence type="predicted"/>
<evidence type="ECO:0000313" key="1">
    <source>
        <dbReference type="EMBL" id="GAA1525189.1"/>
    </source>
</evidence>
<accession>A0ABP4LLN7</accession>
<keyword evidence="2" id="KW-1185">Reference proteome</keyword>
<organism evidence="1 2">
    <name type="scientific">Dactylosporangium maewongense</name>
    <dbReference type="NCBI Taxonomy" id="634393"/>
    <lineage>
        <taxon>Bacteria</taxon>
        <taxon>Bacillati</taxon>
        <taxon>Actinomycetota</taxon>
        <taxon>Actinomycetes</taxon>
        <taxon>Micromonosporales</taxon>
        <taxon>Micromonosporaceae</taxon>
        <taxon>Dactylosporangium</taxon>
    </lineage>
</organism>
<name>A0ABP4LLN7_9ACTN</name>
<dbReference type="EMBL" id="BAAAQD010000009">
    <property type="protein sequence ID" value="GAA1525189.1"/>
    <property type="molecule type" value="Genomic_DNA"/>
</dbReference>
<evidence type="ECO:0000313" key="2">
    <source>
        <dbReference type="Proteomes" id="UP001501470"/>
    </source>
</evidence>
<protein>
    <recommendedName>
        <fullName evidence="3">Transcriptional regulator, AbiEi antitoxin, Type IV TA system</fullName>
    </recommendedName>
</protein>